<dbReference type="InterPro" id="IPR000073">
    <property type="entry name" value="AB_hydrolase_1"/>
</dbReference>
<gene>
    <name evidence="2" type="ORF">MKW94_022755</name>
</gene>
<name>A0AA41UUS3_PAPNU</name>
<evidence type="ECO:0000313" key="2">
    <source>
        <dbReference type="EMBL" id="MCL7023345.1"/>
    </source>
</evidence>
<sequence>MERLGVDNYSVFGISYGGYVAYRMADIYREEIGKLMIMSSGICFEKDEMVEEMKKLGNKNVADILVPEKPEDLRVLINRAMFKPPFWVPDFFLKDFINVMYMNHRFEKMEMLHNLIHKESDSNSLPVLNQETMILWGDKDKVFPLHLAFQLERHLGEKSKVEIIKDAGHAANLESPYLVNHLIRSFLLD</sequence>
<dbReference type="InterPro" id="IPR052370">
    <property type="entry name" value="Meta-cleavage_hydrolase"/>
</dbReference>
<organism evidence="2 3">
    <name type="scientific">Papaver nudicaule</name>
    <name type="common">Iceland poppy</name>
    <dbReference type="NCBI Taxonomy" id="74823"/>
    <lineage>
        <taxon>Eukaryota</taxon>
        <taxon>Viridiplantae</taxon>
        <taxon>Streptophyta</taxon>
        <taxon>Embryophyta</taxon>
        <taxon>Tracheophyta</taxon>
        <taxon>Spermatophyta</taxon>
        <taxon>Magnoliopsida</taxon>
        <taxon>Ranunculales</taxon>
        <taxon>Papaveraceae</taxon>
        <taxon>Papaveroideae</taxon>
        <taxon>Papaver</taxon>
    </lineage>
</organism>
<dbReference type="Proteomes" id="UP001177140">
    <property type="component" value="Unassembled WGS sequence"/>
</dbReference>
<dbReference type="PANTHER" id="PTHR43139">
    <property type="entry name" value="SI:DKEY-122A22.2"/>
    <property type="match status" value="1"/>
</dbReference>
<dbReference type="PRINTS" id="PR00111">
    <property type="entry name" value="ABHYDROLASE"/>
</dbReference>
<reference evidence="2" key="1">
    <citation type="submission" date="2022-03" db="EMBL/GenBank/DDBJ databases">
        <title>A functionally conserved STORR gene fusion in Papaver species that diverged 16.8 million years ago.</title>
        <authorList>
            <person name="Catania T."/>
        </authorList>
    </citation>
    <scope>NUCLEOTIDE SEQUENCE</scope>
    <source>
        <strain evidence="2">S-191538</strain>
    </source>
</reference>
<accession>A0AA41UUS3</accession>
<comment type="caution">
    <text evidence="2">The sequence shown here is derived from an EMBL/GenBank/DDBJ whole genome shotgun (WGS) entry which is preliminary data.</text>
</comment>
<feature type="domain" description="AB hydrolase-1" evidence="1">
    <location>
        <begin position="1"/>
        <end position="176"/>
    </location>
</feature>
<dbReference type="Pfam" id="PF00561">
    <property type="entry name" value="Abhydrolase_1"/>
    <property type="match status" value="1"/>
</dbReference>
<dbReference type="Gene3D" id="3.40.50.1820">
    <property type="entry name" value="alpha/beta hydrolase"/>
    <property type="match status" value="1"/>
</dbReference>
<evidence type="ECO:0000313" key="3">
    <source>
        <dbReference type="Proteomes" id="UP001177140"/>
    </source>
</evidence>
<evidence type="ECO:0000259" key="1">
    <source>
        <dbReference type="Pfam" id="PF00561"/>
    </source>
</evidence>
<protein>
    <recommendedName>
        <fullName evidence="1">AB hydrolase-1 domain-containing protein</fullName>
    </recommendedName>
</protein>
<dbReference type="PANTHER" id="PTHR43139:SF37">
    <property type="entry name" value="ALPHA_BETA-HYDROLASES SUPERFAMILY PROTEIN"/>
    <property type="match status" value="1"/>
</dbReference>
<dbReference type="EMBL" id="JAJJMA010021214">
    <property type="protein sequence ID" value="MCL7023345.1"/>
    <property type="molecule type" value="Genomic_DNA"/>
</dbReference>
<dbReference type="AlphaFoldDB" id="A0AA41UUS3"/>
<dbReference type="InterPro" id="IPR029058">
    <property type="entry name" value="AB_hydrolase_fold"/>
</dbReference>
<dbReference type="SUPFAM" id="SSF53474">
    <property type="entry name" value="alpha/beta-Hydrolases"/>
    <property type="match status" value="1"/>
</dbReference>
<keyword evidence="3" id="KW-1185">Reference proteome</keyword>
<proteinExistence type="predicted"/>